<dbReference type="PROSITE" id="PS51750">
    <property type="entry name" value="BRO_N"/>
    <property type="match status" value="1"/>
</dbReference>
<dbReference type="PROSITE" id="PS51459">
    <property type="entry name" value="FIDO"/>
    <property type="match status" value="1"/>
</dbReference>
<dbReference type="EMBL" id="PPTO01000019">
    <property type="protein sequence ID" value="RDB55518.1"/>
    <property type="molecule type" value="Genomic_DNA"/>
</dbReference>
<dbReference type="PANTHER" id="PTHR35810:SF1">
    <property type="entry name" value="CYTOPLASMIC PROTEIN"/>
    <property type="match status" value="1"/>
</dbReference>
<dbReference type="InterPro" id="IPR053737">
    <property type="entry name" value="Type_II_TA_Toxin"/>
</dbReference>
<evidence type="ECO:0000259" key="1">
    <source>
        <dbReference type="PROSITE" id="PS51459"/>
    </source>
</evidence>
<dbReference type="InterPro" id="IPR003812">
    <property type="entry name" value="Fido"/>
</dbReference>
<dbReference type="InterPro" id="IPR036597">
    <property type="entry name" value="Fido-like_dom_sf"/>
</dbReference>
<dbReference type="PANTHER" id="PTHR35810">
    <property type="entry name" value="CYTOPLASMIC PROTEIN-RELATED"/>
    <property type="match status" value="1"/>
</dbReference>
<dbReference type="SUPFAM" id="SSF140931">
    <property type="entry name" value="Fic-like"/>
    <property type="match status" value="1"/>
</dbReference>
<dbReference type="InterPro" id="IPR011204">
    <property type="entry name" value="Virulence_RhuM-like"/>
</dbReference>
<organism evidence="3 4">
    <name type="scientific">Slackia isoflavoniconvertens</name>
    <dbReference type="NCBI Taxonomy" id="572010"/>
    <lineage>
        <taxon>Bacteria</taxon>
        <taxon>Bacillati</taxon>
        <taxon>Actinomycetota</taxon>
        <taxon>Coriobacteriia</taxon>
        <taxon>Eggerthellales</taxon>
        <taxon>Eggerthellaceae</taxon>
        <taxon>Slackia</taxon>
    </lineage>
</organism>
<comment type="caution">
    <text evidence="3">The sequence shown here is derived from an EMBL/GenBank/DDBJ whole genome shotgun (WGS) entry which is preliminary data.</text>
</comment>
<feature type="domain" description="Fido" evidence="1">
    <location>
        <begin position="133"/>
        <end position="297"/>
    </location>
</feature>
<dbReference type="InterPro" id="IPR003497">
    <property type="entry name" value="BRO_N_domain"/>
</dbReference>
<dbReference type="AlphaFoldDB" id="A0A369LC09"/>
<dbReference type="Pfam" id="PF02661">
    <property type="entry name" value="Fic"/>
    <property type="match status" value="1"/>
</dbReference>
<name>A0A369LC09_9ACTN</name>
<evidence type="ECO:0000313" key="3">
    <source>
        <dbReference type="EMBL" id="RDB55518.1"/>
    </source>
</evidence>
<reference evidence="3 4" key="1">
    <citation type="journal article" date="2018" name="Elife">
        <title>Discovery and characterization of a prevalent human gut bacterial enzyme sufficient for the inactivation of a family of plant toxins.</title>
        <authorList>
            <person name="Koppel N."/>
            <person name="Bisanz J.E."/>
            <person name="Pandelia M.E."/>
            <person name="Turnbaugh P.J."/>
            <person name="Balskus E.P."/>
        </authorList>
    </citation>
    <scope>NUCLEOTIDE SEQUENCE [LARGE SCALE GENOMIC DNA]</scope>
    <source>
        <strain evidence="3 4">OB21 GAM31</strain>
    </source>
</reference>
<feature type="domain" description="Bro-N" evidence="2">
    <location>
        <begin position="1"/>
        <end position="108"/>
    </location>
</feature>
<proteinExistence type="predicted"/>
<dbReference type="Proteomes" id="UP000253975">
    <property type="component" value="Unassembled WGS sequence"/>
</dbReference>
<gene>
    <name evidence="3" type="ORF">C1881_09305</name>
</gene>
<protein>
    <submittedName>
        <fullName evidence="3">Phosphoribosylaminoimidazolesuccinocarboxamide synthase</fullName>
    </submittedName>
</protein>
<evidence type="ECO:0000259" key="2">
    <source>
        <dbReference type="PROSITE" id="PS51750"/>
    </source>
</evidence>
<dbReference type="Gene3D" id="1.20.120.1870">
    <property type="entry name" value="Fic/DOC protein, Fido domain"/>
    <property type="match status" value="1"/>
</dbReference>
<evidence type="ECO:0000313" key="4">
    <source>
        <dbReference type="Proteomes" id="UP000253975"/>
    </source>
</evidence>
<dbReference type="Pfam" id="PF13310">
    <property type="entry name" value="Virulence_RhuM"/>
    <property type="match status" value="1"/>
</dbReference>
<accession>A0A369LC09</accession>
<sequence>MLFESEDDQVKLNVEFDGETVWLTKEQMAALFGRDRSVISRHISNIFREGEILEEGNVHYLHIANSDKPVAFYNLDAIISVAYRVKSKRGVEFRRWATGVLRQYVLDGYAANKRRLAQLGQIVQVMDRIPSSLEARDILSVVKAYTGALDLLDDYDHRRIAKPKGRAATYVLNYDECRSLIASMKFSRDSDLFGVEKDDSFRSSIAAIYQGFGGQEMYPTLEEKAANLLYFVVKNHSFHDGNKRIAAALFLYFLNMNDALWADGAKRISDSALVALTIMTAESKPDEKEAMVALAMSFLFLG</sequence>